<dbReference type="RefSeq" id="WP_315341405.1">
    <property type="nucleotide sequence ID" value="NZ_JAVDZE010000002.1"/>
</dbReference>
<evidence type="ECO:0000313" key="6">
    <source>
        <dbReference type="EMBL" id="MDV3103895.1"/>
    </source>
</evidence>
<evidence type="ECO:0000256" key="4">
    <source>
        <dbReference type="ARBA" id="ARBA00022967"/>
    </source>
</evidence>
<feature type="domain" description="ABC transporter" evidence="5">
    <location>
        <begin position="4"/>
        <end position="238"/>
    </location>
</feature>
<organism evidence="6 7">
    <name type="scientific">Thermococcus waiotapuensis</name>
    <dbReference type="NCBI Taxonomy" id="90909"/>
    <lineage>
        <taxon>Archaea</taxon>
        <taxon>Methanobacteriati</taxon>
        <taxon>Methanobacteriota</taxon>
        <taxon>Thermococci</taxon>
        <taxon>Thermococcales</taxon>
        <taxon>Thermococcaceae</taxon>
        <taxon>Thermococcus</taxon>
    </lineage>
</organism>
<dbReference type="FunFam" id="3.40.50.300:FF:000134">
    <property type="entry name" value="Iron-enterobactin ABC transporter ATP-binding protein"/>
    <property type="match status" value="1"/>
</dbReference>
<keyword evidence="3 6" id="KW-0067">ATP-binding</keyword>
<name>A0AAE4T154_9EURY</name>
<keyword evidence="7" id="KW-1185">Reference proteome</keyword>
<evidence type="ECO:0000313" key="7">
    <source>
        <dbReference type="Proteomes" id="UP001245683"/>
    </source>
</evidence>
<keyword evidence="2" id="KW-0547">Nucleotide-binding</keyword>
<dbReference type="EMBL" id="JAVDZE010000002">
    <property type="protein sequence ID" value="MDV3103895.1"/>
    <property type="molecule type" value="Genomic_DNA"/>
</dbReference>
<accession>A0AAE4T154</accession>
<dbReference type="SMART" id="SM00382">
    <property type="entry name" value="AAA"/>
    <property type="match status" value="1"/>
</dbReference>
<comment type="caution">
    <text evidence="6">The sequence shown here is derived from an EMBL/GenBank/DDBJ whole genome shotgun (WGS) entry which is preliminary data.</text>
</comment>
<dbReference type="InterPro" id="IPR027417">
    <property type="entry name" value="P-loop_NTPase"/>
</dbReference>
<dbReference type="AlphaFoldDB" id="A0AAE4T154"/>
<dbReference type="InterPro" id="IPR003593">
    <property type="entry name" value="AAA+_ATPase"/>
</dbReference>
<dbReference type="PANTHER" id="PTHR42794:SF1">
    <property type="entry name" value="HEMIN IMPORT ATP-BINDING PROTEIN HMUV"/>
    <property type="match status" value="1"/>
</dbReference>
<dbReference type="Pfam" id="PF00005">
    <property type="entry name" value="ABC_tran"/>
    <property type="match status" value="1"/>
</dbReference>
<reference evidence="6 7" key="1">
    <citation type="submission" date="2023-08" db="EMBL/GenBank/DDBJ databases">
        <title>Draft genome sequence of Thermococcus waiotapuensis WT1T, a thermophilic sulphur-dependent archaeon from order Thermococcales.</title>
        <authorList>
            <person name="Manners S.H."/>
            <person name="Carere C.R."/>
            <person name="Dhami M.K."/>
            <person name="Dobson R.C.J."/>
            <person name="Stott M.B."/>
        </authorList>
    </citation>
    <scope>NUCLEOTIDE SEQUENCE [LARGE SCALE GENOMIC DNA]</scope>
    <source>
        <strain evidence="6 7">WT1</strain>
    </source>
</reference>
<dbReference type="GO" id="GO:0005524">
    <property type="term" value="F:ATP binding"/>
    <property type="evidence" value="ECO:0007669"/>
    <property type="project" value="UniProtKB-KW"/>
</dbReference>
<dbReference type="Proteomes" id="UP001245683">
    <property type="component" value="Unassembled WGS sequence"/>
</dbReference>
<dbReference type="PANTHER" id="PTHR42794">
    <property type="entry name" value="HEMIN IMPORT ATP-BINDING PROTEIN HMUV"/>
    <property type="match status" value="1"/>
</dbReference>
<dbReference type="SUPFAM" id="SSF52540">
    <property type="entry name" value="P-loop containing nucleoside triphosphate hydrolases"/>
    <property type="match status" value="1"/>
</dbReference>
<keyword evidence="4" id="KW-1278">Translocase</keyword>
<dbReference type="PROSITE" id="PS50893">
    <property type="entry name" value="ABC_TRANSPORTER_2"/>
    <property type="match status" value="1"/>
</dbReference>
<dbReference type="InterPro" id="IPR003439">
    <property type="entry name" value="ABC_transporter-like_ATP-bd"/>
</dbReference>
<protein>
    <submittedName>
        <fullName evidence="6">ABC transporter ATP-binding protein</fullName>
    </submittedName>
</protein>
<proteinExistence type="predicted"/>
<evidence type="ECO:0000256" key="3">
    <source>
        <dbReference type="ARBA" id="ARBA00022840"/>
    </source>
</evidence>
<evidence type="ECO:0000256" key="2">
    <source>
        <dbReference type="ARBA" id="ARBA00022741"/>
    </source>
</evidence>
<evidence type="ECO:0000256" key="1">
    <source>
        <dbReference type="ARBA" id="ARBA00022448"/>
    </source>
</evidence>
<gene>
    <name evidence="6" type="ORF">RBI02_04955</name>
</gene>
<dbReference type="CDD" id="cd03214">
    <property type="entry name" value="ABC_Iron-Siderophores_B12_Hemin"/>
    <property type="match status" value="1"/>
</dbReference>
<evidence type="ECO:0000259" key="5">
    <source>
        <dbReference type="PROSITE" id="PS50893"/>
    </source>
</evidence>
<sequence length="256" mass="28114">MSDLLVEGVSYSFGDFEIKDVNLEVKKGEIASIIGPNGAGKSTLLKLIYGLIRPEKGRVLVEGRDVLGLSPGERAKILGFVPQNHVPTFPFKVLDFVLLGATPELGPFGAPGEKHRRKAWELLRTFGLENYAERPYTSLSGGQMRLLLTARALMTSPKYLLLDEPTSELDLKNSVLVLQTVKKLARGGVGVLLVIHDPNLAYLFSDRLVLMKDGKIVTQGKPDEVFDGELLSEVYGIELRLVDCSGETVLRPKLEV</sequence>
<dbReference type="Gene3D" id="3.40.50.300">
    <property type="entry name" value="P-loop containing nucleotide triphosphate hydrolases"/>
    <property type="match status" value="1"/>
</dbReference>
<dbReference type="GO" id="GO:0016887">
    <property type="term" value="F:ATP hydrolysis activity"/>
    <property type="evidence" value="ECO:0007669"/>
    <property type="project" value="InterPro"/>
</dbReference>
<keyword evidence="1" id="KW-0813">Transport</keyword>